<gene>
    <name evidence="2" type="ORF">E9998_19370</name>
</gene>
<keyword evidence="1" id="KW-0812">Transmembrane</keyword>
<keyword evidence="3" id="KW-1185">Reference proteome</keyword>
<dbReference type="EMBL" id="STGX01000015">
    <property type="protein sequence ID" value="THV26255.1"/>
    <property type="molecule type" value="Genomic_DNA"/>
</dbReference>
<dbReference type="OrthoDB" id="5181943at2"/>
<evidence type="ECO:0000313" key="3">
    <source>
        <dbReference type="Proteomes" id="UP000305792"/>
    </source>
</evidence>
<feature type="transmembrane region" description="Helical" evidence="1">
    <location>
        <begin position="163"/>
        <end position="184"/>
    </location>
</feature>
<keyword evidence="1" id="KW-1133">Transmembrane helix</keyword>
<organism evidence="2 3">
    <name type="scientific">Glycomyces paridis</name>
    <dbReference type="NCBI Taxonomy" id="2126555"/>
    <lineage>
        <taxon>Bacteria</taxon>
        <taxon>Bacillati</taxon>
        <taxon>Actinomycetota</taxon>
        <taxon>Actinomycetes</taxon>
        <taxon>Glycomycetales</taxon>
        <taxon>Glycomycetaceae</taxon>
        <taxon>Glycomyces</taxon>
    </lineage>
</organism>
<evidence type="ECO:0000256" key="1">
    <source>
        <dbReference type="SAM" id="Phobius"/>
    </source>
</evidence>
<protein>
    <submittedName>
        <fullName evidence="2">Uncharacterized protein</fullName>
    </submittedName>
</protein>
<evidence type="ECO:0000313" key="2">
    <source>
        <dbReference type="EMBL" id="THV26255.1"/>
    </source>
</evidence>
<dbReference type="RefSeq" id="WP_136531332.1">
    <property type="nucleotide sequence ID" value="NZ_STGX01000015.1"/>
</dbReference>
<accession>A0A4S8P9K3</accession>
<dbReference type="AlphaFoldDB" id="A0A4S8P9K3"/>
<keyword evidence="1" id="KW-0472">Membrane</keyword>
<dbReference type="Proteomes" id="UP000305792">
    <property type="component" value="Unassembled WGS sequence"/>
</dbReference>
<name>A0A4S8P9K3_9ACTN</name>
<reference evidence="2 3" key="1">
    <citation type="journal article" date="2018" name="Int. J. Syst. Evol. Microbiol.">
        <title>Glycomyces paridis sp. nov., isolated from the medicinal plant Paris polyphylla.</title>
        <authorList>
            <person name="Fang X.M."/>
            <person name="Bai J.L."/>
            <person name="Su J."/>
            <person name="Zhao L.L."/>
            <person name="Liu H.Y."/>
            <person name="Ma B.P."/>
            <person name="Zhang Y.Q."/>
            <person name="Yu L.Y."/>
        </authorList>
    </citation>
    <scope>NUCLEOTIDE SEQUENCE [LARGE SCALE GENOMIC DNA]</scope>
    <source>
        <strain evidence="2 3">CPCC 204357</strain>
    </source>
</reference>
<comment type="caution">
    <text evidence="2">The sequence shown here is derived from an EMBL/GenBank/DDBJ whole genome shotgun (WGS) entry which is preliminary data.</text>
</comment>
<proteinExistence type="predicted"/>
<sequence>MNLPSDVPPQAYALLNLLQAHLKHLDKVQGEALPSPQWEATVESTRTVAAVKAPGQEVTAADIPMIVGTGSPDRRRRLYTSMPVPPDVAALADESEVALFAYNRRGRLQPANRTATEAQSRAWYPPAKAIAPMRILDETVWEPVAAATGDSGRPSLLEAAAGWLVLLIVIAFIAAIAYLGLWYFDIL</sequence>